<gene>
    <name evidence="2" type="ORF">PSON_ATCC_30995.1.T2660004</name>
</gene>
<evidence type="ECO:0000313" key="2">
    <source>
        <dbReference type="EMBL" id="CAD8130147.1"/>
    </source>
</evidence>
<keyword evidence="3" id="KW-1185">Reference proteome</keyword>
<reference evidence="2" key="1">
    <citation type="submission" date="2021-01" db="EMBL/GenBank/DDBJ databases">
        <authorList>
            <consortium name="Genoscope - CEA"/>
            <person name="William W."/>
        </authorList>
    </citation>
    <scope>NUCLEOTIDE SEQUENCE</scope>
</reference>
<feature type="coiled-coil region" evidence="1">
    <location>
        <begin position="98"/>
        <end position="125"/>
    </location>
</feature>
<protein>
    <submittedName>
        <fullName evidence="2">Uncharacterized protein</fullName>
    </submittedName>
</protein>
<organism evidence="2 3">
    <name type="scientific">Paramecium sonneborni</name>
    <dbReference type="NCBI Taxonomy" id="65129"/>
    <lineage>
        <taxon>Eukaryota</taxon>
        <taxon>Sar</taxon>
        <taxon>Alveolata</taxon>
        <taxon>Ciliophora</taxon>
        <taxon>Intramacronucleata</taxon>
        <taxon>Oligohymenophorea</taxon>
        <taxon>Peniculida</taxon>
        <taxon>Parameciidae</taxon>
        <taxon>Paramecium</taxon>
    </lineage>
</organism>
<evidence type="ECO:0000256" key="1">
    <source>
        <dbReference type="SAM" id="Coils"/>
    </source>
</evidence>
<evidence type="ECO:0000313" key="3">
    <source>
        <dbReference type="Proteomes" id="UP000692954"/>
    </source>
</evidence>
<keyword evidence="1" id="KW-0175">Coiled coil</keyword>
<dbReference type="AlphaFoldDB" id="A0A8S1RRD9"/>
<dbReference type="EMBL" id="CAJJDN010000266">
    <property type="protein sequence ID" value="CAD8130147.1"/>
    <property type="molecule type" value="Genomic_DNA"/>
</dbReference>
<proteinExistence type="predicted"/>
<dbReference type="Proteomes" id="UP000692954">
    <property type="component" value="Unassembled WGS sequence"/>
</dbReference>
<comment type="caution">
    <text evidence="2">The sequence shown here is derived from an EMBL/GenBank/DDBJ whole genome shotgun (WGS) entry which is preliminary data.</text>
</comment>
<name>A0A8S1RRD9_9CILI</name>
<sequence length="179" mass="22038">MNFFKQHQSQETLEKNCKIHNLDFIGLTQTHPIKHRFNSFVINAQIIKRENLIIQSLITRNNDKRELSKTQLFQKIFKPDLQFQKIIRQLSGKDVIQIQKYISHIQKEEQELQDYESELNYLEDIKIQQNYILRIQKNQRKQRRIIISLKKFKNNMNYDHRYSYNYQRNNKRYYGKQQS</sequence>
<accession>A0A8S1RRD9</accession>